<feature type="transmembrane region" description="Helical" evidence="3">
    <location>
        <begin position="300"/>
        <end position="319"/>
    </location>
</feature>
<dbReference type="InterPro" id="IPR050177">
    <property type="entry name" value="Lipid_A_modif_metabolic_enz"/>
</dbReference>
<protein>
    <recommendedName>
        <fullName evidence="4">3-beta hydroxysteroid dehydrogenase/isomerase domain-containing protein</fullName>
    </recommendedName>
</protein>
<dbReference type="OrthoDB" id="10058185at2759"/>
<dbReference type="PANTHER" id="PTHR43245:SF51">
    <property type="entry name" value="SHORT CHAIN DEHYDROGENASE_REDUCTASE FAMILY 42E, MEMBER 2"/>
    <property type="match status" value="1"/>
</dbReference>
<keyword evidence="2 3" id="KW-0560">Oxidoreductase</keyword>
<organism evidence="5 6">
    <name type="scientific">Fistulifera solaris</name>
    <name type="common">Oleaginous diatom</name>
    <dbReference type="NCBI Taxonomy" id="1519565"/>
    <lineage>
        <taxon>Eukaryota</taxon>
        <taxon>Sar</taxon>
        <taxon>Stramenopiles</taxon>
        <taxon>Ochrophyta</taxon>
        <taxon>Bacillariophyta</taxon>
        <taxon>Bacillariophyceae</taxon>
        <taxon>Bacillariophycidae</taxon>
        <taxon>Naviculales</taxon>
        <taxon>Naviculaceae</taxon>
        <taxon>Fistulifera</taxon>
    </lineage>
</organism>
<reference evidence="5 6" key="1">
    <citation type="journal article" date="2015" name="Plant Cell">
        <title>Oil accumulation by the oleaginous diatom Fistulifera solaris as revealed by the genome and transcriptome.</title>
        <authorList>
            <person name="Tanaka T."/>
            <person name="Maeda Y."/>
            <person name="Veluchamy A."/>
            <person name="Tanaka M."/>
            <person name="Abida H."/>
            <person name="Marechal E."/>
            <person name="Bowler C."/>
            <person name="Muto M."/>
            <person name="Sunaga Y."/>
            <person name="Tanaka M."/>
            <person name="Yoshino T."/>
            <person name="Taniguchi T."/>
            <person name="Fukuda Y."/>
            <person name="Nemoto M."/>
            <person name="Matsumoto M."/>
            <person name="Wong P.S."/>
            <person name="Aburatani S."/>
            <person name="Fujibuchi W."/>
        </authorList>
    </citation>
    <scope>NUCLEOTIDE SEQUENCE [LARGE SCALE GENOMIC DNA]</scope>
    <source>
        <strain evidence="5 6">JPCC DA0580</strain>
    </source>
</reference>
<name>A0A1Z5K2N7_FISSO</name>
<keyword evidence="6" id="KW-1185">Reference proteome</keyword>
<evidence type="ECO:0000256" key="1">
    <source>
        <dbReference type="ARBA" id="ARBA00009219"/>
    </source>
</evidence>
<dbReference type="AlphaFoldDB" id="A0A1Z5K2N7"/>
<evidence type="ECO:0000313" key="5">
    <source>
        <dbReference type="EMBL" id="GAX20524.1"/>
    </source>
</evidence>
<dbReference type="InterPro" id="IPR002225">
    <property type="entry name" value="3Beta_OHSteriod_DH/Estase"/>
</dbReference>
<gene>
    <name evidence="5" type="ORF">FisN_24Hh223</name>
</gene>
<evidence type="ECO:0000256" key="2">
    <source>
        <dbReference type="ARBA" id="ARBA00023002"/>
    </source>
</evidence>
<feature type="domain" description="3-beta hydroxysteroid dehydrogenase/isomerase" evidence="4">
    <location>
        <begin position="26"/>
        <end position="287"/>
    </location>
</feature>
<evidence type="ECO:0000313" key="6">
    <source>
        <dbReference type="Proteomes" id="UP000198406"/>
    </source>
</evidence>
<accession>A0A1Z5K2N7</accession>
<keyword evidence="3" id="KW-1133">Transmembrane helix</keyword>
<dbReference type="PANTHER" id="PTHR43245">
    <property type="entry name" value="BIFUNCTIONAL POLYMYXIN RESISTANCE PROTEIN ARNA"/>
    <property type="match status" value="1"/>
</dbReference>
<dbReference type="GO" id="GO:0016616">
    <property type="term" value="F:oxidoreductase activity, acting on the CH-OH group of donors, NAD or NADP as acceptor"/>
    <property type="evidence" value="ECO:0007669"/>
    <property type="project" value="InterPro"/>
</dbReference>
<dbReference type="EMBL" id="BDSP01000149">
    <property type="protein sequence ID" value="GAX20524.1"/>
    <property type="molecule type" value="Genomic_DNA"/>
</dbReference>
<dbReference type="Proteomes" id="UP000198406">
    <property type="component" value="Unassembled WGS sequence"/>
</dbReference>
<evidence type="ECO:0000259" key="4">
    <source>
        <dbReference type="Pfam" id="PF01073"/>
    </source>
</evidence>
<dbReference type="InParanoid" id="A0A1Z5K2N7"/>
<dbReference type="SUPFAM" id="SSF51735">
    <property type="entry name" value="NAD(P)-binding Rossmann-fold domains"/>
    <property type="match status" value="1"/>
</dbReference>
<sequence>MFGLGKKNAGPPEKPGYETARGCTALVTGSSGLCGARLVEMLLERGAKHVICFDLMPPDATLKQRFAEAEKKTKGKLTILSKLEGDLTNDKAVMAAFEKDSNIDVCFHIAALVGPFHDKEKYHAVNYEGTLNVIKACREKKVPKLVYSSSPSTRFTGGDITGQTEDELAIPNTFLALYAETKAMGEKAVTEACCDTLLTVSVAPHQVYGHYDSLFLPNLLETAGNGRLRIFGKGGNKISMCHADNYAHGLMCGADALYPGSPALAKFYIVTDGAPVDFWKTLNQAVVAMGFTDLYSKFHLPAWFLYTIAYAANVLGFLLNRKFKLNPFNVKMLTIHRYFSIQNAQRDLKYVPVRTFEEAWPDTIAWFKENWLPGFLERQRNSKKTD</sequence>
<dbReference type="Pfam" id="PF01073">
    <property type="entry name" value="3Beta_HSD"/>
    <property type="match status" value="1"/>
</dbReference>
<proteinExistence type="inferred from homology"/>
<comment type="similarity">
    <text evidence="1 3">Belongs to the 3-beta-HSD family.</text>
</comment>
<dbReference type="Gene3D" id="3.40.50.720">
    <property type="entry name" value="NAD(P)-binding Rossmann-like Domain"/>
    <property type="match status" value="1"/>
</dbReference>
<dbReference type="GO" id="GO:0006694">
    <property type="term" value="P:steroid biosynthetic process"/>
    <property type="evidence" value="ECO:0007669"/>
    <property type="project" value="InterPro"/>
</dbReference>
<dbReference type="InterPro" id="IPR036291">
    <property type="entry name" value="NAD(P)-bd_dom_sf"/>
</dbReference>
<keyword evidence="3" id="KW-0812">Transmembrane</keyword>
<keyword evidence="3" id="KW-0472">Membrane</keyword>
<comment type="caution">
    <text evidence="5">The sequence shown here is derived from an EMBL/GenBank/DDBJ whole genome shotgun (WGS) entry which is preliminary data.</text>
</comment>
<evidence type="ECO:0000256" key="3">
    <source>
        <dbReference type="RuleBase" id="RU004475"/>
    </source>
</evidence>